<evidence type="ECO:0008006" key="4">
    <source>
        <dbReference type="Google" id="ProtNLM"/>
    </source>
</evidence>
<dbReference type="RefSeq" id="WP_132540801.1">
    <property type="nucleotide sequence ID" value="NZ_SLWY01000007.1"/>
</dbReference>
<evidence type="ECO:0000313" key="3">
    <source>
        <dbReference type="Proteomes" id="UP000295765"/>
    </source>
</evidence>
<proteinExistence type="predicted"/>
<gene>
    <name evidence="2" type="ORF">EV699_10787</name>
</gene>
<dbReference type="Proteomes" id="UP000295765">
    <property type="component" value="Unassembled WGS sequence"/>
</dbReference>
<accession>A0A4R2LQ63</accession>
<evidence type="ECO:0000256" key="1">
    <source>
        <dbReference type="SAM" id="SignalP"/>
    </source>
</evidence>
<keyword evidence="1" id="KW-0732">Signal</keyword>
<protein>
    <recommendedName>
        <fullName evidence="4">Secreted protein</fullName>
    </recommendedName>
</protein>
<organism evidence="2 3">
    <name type="scientific">Plasticicumulans lactativorans</name>
    <dbReference type="NCBI Taxonomy" id="1133106"/>
    <lineage>
        <taxon>Bacteria</taxon>
        <taxon>Pseudomonadati</taxon>
        <taxon>Pseudomonadota</taxon>
        <taxon>Gammaproteobacteria</taxon>
        <taxon>Candidatus Competibacteraceae</taxon>
        <taxon>Plasticicumulans</taxon>
    </lineage>
</organism>
<sequence length="218" mass="21924">MKRMAMVVALVAAGTAPVQAVILSETLGDVDFTDGQTVGSGTFTSANGGDPSPFNTVIGGDVTADFSTSWSFSAYGGPIAATITSASLQIGLWDGDGAGAGDQVASFFVGGVDLTSLLNTALNTKGGASGSEDWYSVTLPSSVFAALATGTTTVSLTLQNGLGVLGPTSFNGAGVDFSTLTISTDPIVTTPIPTPSVLPLLAFGLLTVPAWRRQRRAP</sequence>
<evidence type="ECO:0000313" key="2">
    <source>
        <dbReference type="EMBL" id="TCO81694.1"/>
    </source>
</evidence>
<dbReference type="EMBL" id="SLWY01000007">
    <property type="protein sequence ID" value="TCO81694.1"/>
    <property type="molecule type" value="Genomic_DNA"/>
</dbReference>
<dbReference type="OrthoDB" id="8549717at2"/>
<dbReference type="AlphaFoldDB" id="A0A4R2LQ63"/>
<keyword evidence="3" id="KW-1185">Reference proteome</keyword>
<name>A0A4R2LQ63_9GAMM</name>
<reference evidence="2 3" key="1">
    <citation type="submission" date="2019-03" db="EMBL/GenBank/DDBJ databases">
        <title>Genomic Encyclopedia of Type Strains, Phase IV (KMG-IV): sequencing the most valuable type-strain genomes for metagenomic binning, comparative biology and taxonomic classification.</title>
        <authorList>
            <person name="Goeker M."/>
        </authorList>
    </citation>
    <scope>NUCLEOTIDE SEQUENCE [LARGE SCALE GENOMIC DNA]</scope>
    <source>
        <strain evidence="2 3">DSM 25287</strain>
    </source>
</reference>
<feature type="signal peptide" evidence="1">
    <location>
        <begin position="1"/>
        <end position="20"/>
    </location>
</feature>
<comment type="caution">
    <text evidence="2">The sequence shown here is derived from an EMBL/GenBank/DDBJ whole genome shotgun (WGS) entry which is preliminary data.</text>
</comment>
<feature type="chain" id="PRO_5020359824" description="Secreted protein" evidence="1">
    <location>
        <begin position="21"/>
        <end position="218"/>
    </location>
</feature>